<gene>
    <name evidence="2" type="ORF">DOP62_02475</name>
</gene>
<dbReference type="Proteomes" id="UP000267249">
    <property type="component" value="Chromosome"/>
</dbReference>
<organism evidence="2 3">
    <name type="scientific">Synechococcus elongatus PCC 11801</name>
    <dbReference type="NCBI Taxonomy" id="2219813"/>
    <lineage>
        <taxon>Bacteria</taxon>
        <taxon>Bacillati</taxon>
        <taxon>Cyanobacteriota</taxon>
        <taxon>Cyanophyceae</taxon>
        <taxon>Synechococcales</taxon>
        <taxon>Synechococcaceae</taxon>
        <taxon>Synechococcus</taxon>
    </lineage>
</organism>
<dbReference type="AlphaFoldDB" id="A0AAN1UTP1"/>
<dbReference type="SMART" id="SM00530">
    <property type="entry name" value="HTH_XRE"/>
    <property type="match status" value="1"/>
</dbReference>
<evidence type="ECO:0000313" key="2">
    <source>
        <dbReference type="EMBL" id="AZB71737.1"/>
    </source>
</evidence>
<dbReference type="RefSeq" id="WP_208675307.1">
    <property type="nucleotide sequence ID" value="NZ_CP030139.2"/>
</dbReference>
<dbReference type="EMBL" id="CP030139">
    <property type="protein sequence ID" value="AZB71737.1"/>
    <property type="molecule type" value="Genomic_DNA"/>
</dbReference>
<accession>A0AAN1UTP1</accession>
<sequence length="185" mass="21301">MEAQLRQWMQAQGLASWRSLARQSGVSERVLQRLRQGQGDSLTWRQLTAIAAVLQIEVAQLVEPASVSQTAAAIASRGDREAFEQDALHRLEPWLLNWPRAAWAAQQRPELPAERLLPLLQPLEQLLKDWQVETLGAIGQEFTFDPQWQLLRDGQAELGDRVVIWRPGYRWRDRLIQRAEVDRLP</sequence>
<dbReference type="GO" id="GO:0003677">
    <property type="term" value="F:DNA binding"/>
    <property type="evidence" value="ECO:0007669"/>
    <property type="project" value="InterPro"/>
</dbReference>
<feature type="domain" description="HTH cro/C1-type" evidence="1">
    <location>
        <begin position="4"/>
        <end position="61"/>
    </location>
</feature>
<protein>
    <submittedName>
        <fullName evidence="2">Helix-turn-helix transcriptional regulator</fullName>
    </submittedName>
</protein>
<dbReference type="Pfam" id="PF13443">
    <property type="entry name" value="HTH_26"/>
    <property type="match status" value="1"/>
</dbReference>
<dbReference type="SUPFAM" id="SSF47413">
    <property type="entry name" value="lambda repressor-like DNA-binding domains"/>
    <property type="match status" value="1"/>
</dbReference>
<proteinExistence type="predicted"/>
<name>A0AAN1UTP1_SYNEL</name>
<dbReference type="InterPro" id="IPR001387">
    <property type="entry name" value="Cro/C1-type_HTH"/>
</dbReference>
<dbReference type="InterPro" id="IPR010982">
    <property type="entry name" value="Lambda_DNA-bd_dom_sf"/>
</dbReference>
<dbReference type="Gene3D" id="1.10.260.40">
    <property type="entry name" value="lambda repressor-like DNA-binding domains"/>
    <property type="match status" value="1"/>
</dbReference>
<evidence type="ECO:0000313" key="3">
    <source>
        <dbReference type="Proteomes" id="UP000267249"/>
    </source>
</evidence>
<evidence type="ECO:0000259" key="1">
    <source>
        <dbReference type="SMART" id="SM00530"/>
    </source>
</evidence>
<reference evidence="2 3" key="1">
    <citation type="journal article" date="2018" name="Sci. Rep.">
        <title>Genome Features and Biochemical Characteristics of a Robust, Fast Growing and Naturally Transformable Cyanobacterium Synechococcus elongatus PCC 11801 Isolated from India.</title>
        <authorList>
            <person name="Jaiswal D."/>
            <person name="Sengupta A."/>
            <person name="Sohoni S."/>
            <person name="Sengupta S."/>
            <person name="Phadnavis A.G."/>
            <person name="Pakrasi H.B."/>
            <person name="Wangikar P.P."/>
        </authorList>
    </citation>
    <scope>NUCLEOTIDE SEQUENCE [LARGE SCALE GENOMIC DNA]</scope>
    <source>
        <strain evidence="2 3">PCC 11801</strain>
    </source>
</reference>